<dbReference type="RefSeq" id="WP_065256602.1">
    <property type="nucleotide sequence ID" value="NZ_LZDR01000093.1"/>
</dbReference>
<protein>
    <recommendedName>
        <fullName evidence="1">Bacteriophage T5 Orf172 DNA-binding domain-containing protein</fullName>
    </recommendedName>
</protein>
<gene>
    <name evidence="2" type="ORF">A9309_02235</name>
</gene>
<feature type="domain" description="Bacteriophage T5 Orf172 DNA-binding" evidence="1">
    <location>
        <begin position="202"/>
        <end position="296"/>
    </location>
</feature>
<dbReference type="AlphaFoldDB" id="A0A1B8Q6Z7"/>
<dbReference type="Proteomes" id="UP000092607">
    <property type="component" value="Unassembled WGS sequence"/>
</dbReference>
<evidence type="ECO:0000313" key="2">
    <source>
        <dbReference type="EMBL" id="OBX65549.1"/>
    </source>
</evidence>
<name>A0A1B8Q6Z7_MORLA</name>
<evidence type="ECO:0000259" key="1">
    <source>
        <dbReference type="SMART" id="SM00974"/>
    </source>
</evidence>
<dbReference type="InterPro" id="IPR018306">
    <property type="entry name" value="Phage_T5_Orf172_DNA-bd"/>
</dbReference>
<dbReference type="SMART" id="SM00974">
    <property type="entry name" value="T5orf172"/>
    <property type="match status" value="1"/>
</dbReference>
<dbReference type="Pfam" id="PF13455">
    <property type="entry name" value="MUG113"/>
    <property type="match status" value="1"/>
</dbReference>
<proteinExistence type="predicted"/>
<dbReference type="EMBL" id="LZMS01000034">
    <property type="protein sequence ID" value="OBX65549.1"/>
    <property type="molecule type" value="Genomic_DNA"/>
</dbReference>
<sequence length="316" mass="36774">MTAHHEQTTPSVQSLDDIFSSDRLGLLDDIGNVDILGDNTHSIRAKKRILNTPDDTADRYPCPDFDNFRPIFFKIEQLIQQGKYKIQNSRPTDYVKKNAVFVLQGMLCFVADIYEDSGRQNSLFKDRIRLVFANGTESNMLARSLATALSKHRQTSHHVLMTDDEWLMQFPLSDDDLFRTHDDARTGVIYVARLTQPRAEFMRYLHLHKIGFTKGTGDERIKNCLDDETFLYSDVEIIAEYEMSNANAQKIEFILHSFFAEQKLNMRLLAKDGRYYKPSEWFNVPIEMIDRAIDLIGTGQINQYRYNDYLMSIEKR</sequence>
<organism evidence="2 3">
    <name type="scientific">Moraxella lacunata</name>
    <dbReference type="NCBI Taxonomy" id="477"/>
    <lineage>
        <taxon>Bacteria</taxon>
        <taxon>Pseudomonadati</taxon>
        <taxon>Pseudomonadota</taxon>
        <taxon>Gammaproteobacteria</taxon>
        <taxon>Moraxellales</taxon>
        <taxon>Moraxellaceae</taxon>
        <taxon>Moraxella</taxon>
    </lineage>
</organism>
<comment type="caution">
    <text evidence="2">The sequence shown here is derived from an EMBL/GenBank/DDBJ whole genome shotgun (WGS) entry which is preliminary data.</text>
</comment>
<evidence type="ECO:0000313" key="3">
    <source>
        <dbReference type="Proteomes" id="UP000092607"/>
    </source>
</evidence>
<reference evidence="2 3" key="1">
    <citation type="submission" date="2016-06" db="EMBL/GenBank/DDBJ databases">
        <title>Draft genome of Moraxella lacunata CCUG 57757A.</title>
        <authorList>
            <person name="Salva-Serra F."/>
            <person name="Engstrom-Jakobsson H."/>
            <person name="Thorell K."/>
            <person name="Gonzales-Siles L."/>
            <person name="Karlsson R."/>
            <person name="Boulund F."/>
            <person name="Engstrand L."/>
            <person name="Kristiansson E."/>
            <person name="Moore E."/>
        </authorList>
    </citation>
    <scope>NUCLEOTIDE SEQUENCE [LARGE SCALE GENOMIC DNA]</scope>
    <source>
        <strain evidence="2 3">CCUG 57757A</strain>
    </source>
</reference>
<accession>A0A1B8Q6Z7</accession>